<protein>
    <recommendedName>
        <fullName evidence="4">TNFR-Cys domain-containing protein</fullName>
    </recommendedName>
</protein>
<name>A0ABY7D0J5_9BASI</name>
<feature type="chain" id="PRO_5047548729" description="TNFR-Cys domain-containing protein" evidence="1">
    <location>
        <begin position="22"/>
        <end position="166"/>
    </location>
</feature>
<reference evidence="2" key="1">
    <citation type="submission" date="2022-10" db="EMBL/GenBank/DDBJ databases">
        <title>Puccinia triticina Genome sequencing and assembly.</title>
        <authorList>
            <person name="Li C."/>
        </authorList>
    </citation>
    <scope>NUCLEOTIDE SEQUENCE</scope>
    <source>
        <strain evidence="2">Pt15</strain>
    </source>
</reference>
<evidence type="ECO:0000313" key="2">
    <source>
        <dbReference type="EMBL" id="WAQ90420.1"/>
    </source>
</evidence>
<dbReference type="GeneID" id="77802910"/>
<evidence type="ECO:0008006" key="4">
    <source>
        <dbReference type="Google" id="ProtNLM"/>
    </source>
</evidence>
<evidence type="ECO:0000313" key="3">
    <source>
        <dbReference type="Proteomes" id="UP001164743"/>
    </source>
</evidence>
<evidence type="ECO:0000256" key="1">
    <source>
        <dbReference type="SAM" id="SignalP"/>
    </source>
</evidence>
<keyword evidence="3" id="KW-1185">Reference proteome</keyword>
<dbReference type="EMBL" id="CP110432">
    <property type="protein sequence ID" value="WAQ90420.1"/>
    <property type="molecule type" value="Genomic_DNA"/>
</dbReference>
<sequence>MVIIKPILALLLLQSFHSCSTTFVYKDLHGSKRVLTKPSCGNCRSTQYIKPAYKDRLCPALRECQKHNCKNTQLGIHFKCKNCAEWPGLEIWVPCDTARGYDPSYCVECSPYQAVINPFDPIKEHSQVLISPTPIPSWTEPADDLAASAINNDSRPPAQPYCKHCS</sequence>
<accession>A0ABY7D0J5</accession>
<organism evidence="2 3">
    <name type="scientific">Puccinia triticina</name>
    <dbReference type="NCBI Taxonomy" id="208348"/>
    <lineage>
        <taxon>Eukaryota</taxon>
        <taxon>Fungi</taxon>
        <taxon>Dikarya</taxon>
        <taxon>Basidiomycota</taxon>
        <taxon>Pucciniomycotina</taxon>
        <taxon>Pucciniomycetes</taxon>
        <taxon>Pucciniales</taxon>
        <taxon>Pucciniaceae</taxon>
        <taxon>Puccinia</taxon>
    </lineage>
</organism>
<dbReference type="Proteomes" id="UP001164743">
    <property type="component" value="Chromosome 12A"/>
</dbReference>
<dbReference type="RefSeq" id="XP_053025975.1">
    <property type="nucleotide sequence ID" value="XM_053162015.1"/>
</dbReference>
<proteinExistence type="predicted"/>
<keyword evidence="1" id="KW-0732">Signal</keyword>
<gene>
    <name evidence="2" type="ORF">PtA15_12A409</name>
</gene>
<feature type="signal peptide" evidence="1">
    <location>
        <begin position="1"/>
        <end position="21"/>
    </location>
</feature>